<dbReference type="FunCoup" id="Q756X8">
    <property type="interactions" value="385"/>
</dbReference>
<dbReference type="HOGENOM" id="CLU_034705_2_1_1"/>
<dbReference type="GO" id="GO:0005783">
    <property type="term" value="C:endoplasmic reticulum"/>
    <property type="evidence" value="ECO:0000318"/>
    <property type="project" value="GO_Central"/>
</dbReference>
<dbReference type="EMBL" id="AE016818">
    <property type="protein sequence ID" value="AAS52819.1"/>
    <property type="molecule type" value="Genomic_DNA"/>
</dbReference>
<feature type="transmembrane region" description="Helical" evidence="5">
    <location>
        <begin position="262"/>
        <end position="280"/>
    </location>
</feature>
<feature type="transmembrane region" description="Helical" evidence="5">
    <location>
        <begin position="287"/>
        <end position="309"/>
    </location>
</feature>
<dbReference type="Pfam" id="PF13850">
    <property type="entry name" value="ERGIC_N"/>
    <property type="match status" value="1"/>
</dbReference>
<dbReference type="InterPro" id="IPR045888">
    <property type="entry name" value="Erv"/>
</dbReference>
<evidence type="ECO:0000256" key="1">
    <source>
        <dbReference type="ARBA" id="ARBA00004370"/>
    </source>
</evidence>
<comment type="similarity">
    <text evidence="5">Belongs to the ERGIC family.</text>
</comment>
<keyword evidence="5" id="KW-0333">Golgi apparatus</keyword>
<keyword evidence="2 5" id="KW-0812">Transmembrane</keyword>
<protein>
    <recommendedName>
        <fullName evidence="5">Endoplasmic reticulum-Golgi intermediate compartment protein</fullName>
    </recommendedName>
</protein>
<reference evidence="9" key="2">
    <citation type="journal article" date="2013" name="G3 (Bethesda)">
        <title>Genomes of Ashbya fungi isolated from insects reveal four mating-type loci, numerous translocations, lack of transposons, and distinct gene duplications.</title>
        <authorList>
            <person name="Dietrich F.S."/>
            <person name="Voegeli S."/>
            <person name="Kuo S."/>
            <person name="Philippsen P."/>
        </authorList>
    </citation>
    <scope>GENOME REANNOTATION</scope>
    <source>
        <strain evidence="9">ATCC 10895 / CBS 109.51 / FGSC 9923 / NRRL Y-1056</strain>
    </source>
</reference>
<keyword evidence="5" id="KW-0256">Endoplasmic reticulum</keyword>
<dbReference type="GO" id="GO:0033116">
    <property type="term" value="C:endoplasmic reticulum-Golgi intermediate compartment membrane"/>
    <property type="evidence" value="ECO:0007669"/>
    <property type="project" value="UniProtKB-SubCell"/>
</dbReference>
<comment type="caution">
    <text evidence="5">Lacks conserved residue(s) required for the propagation of feature annotation.</text>
</comment>
<dbReference type="Pfam" id="PF07970">
    <property type="entry name" value="COPIIcoated_ERV"/>
    <property type="match status" value="1"/>
</dbReference>
<keyword evidence="5" id="KW-0931">ER-Golgi transport</keyword>
<gene>
    <name evidence="8" type="ORF">AGOS_AER136W</name>
</gene>
<dbReference type="InterPro" id="IPR012936">
    <property type="entry name" value="Erv_C"/>
</dbReference>
<dbReference type="AlphaFoldDB" id="Q756X8"/>
<dbReference type="OMA" id="MTNHYLR"/>
<feature type="transmembrane region" description="Helical" evidence="5">
    <location>
        <begin position="29"/>
        <end position="51"/>
    </location>
</feature>
<dbReference type="GO" id="GO:0006890">
    <property type="term" value="P:retrograde vesicle-mediated transport, Golgi to endoplasmic reticulum"/>
    <property type="evidence" value="ECO:0000318"/>
    <property type="project" value="GO_Central"/>
</dbReference>
<comment type="function">
    <text evidence="5">Plays a role in transport between endoplasmic reticulum and Golgi.</text>
</comment>
<feature type="domain" description="Endoplasmic reticulum vesicle transporter C-terminal" evidence="6">
    <location>
        <begin position="147"/>
        <end position="306"/>
    </location>
</feature>
<comment type="subcellular location">
    <subcellularLocation>
        <location evidence="5">Endoplasmic reticulum membrane</location>
        <topology evidence="5">Multi-pass membrane protein</topology>
    </subcellularLocation>
    <subcellularLocation>
        <location evidence="5">Endoplasmic reticulum-Golgi intermediate compartment membrane</location>
        <topology evidence="5">Multi-pass membrane protein</topology>
    </subcellularLocation>
    <subcellularLocation>
        <location evidence="5">Golgi apparatus membrane</location>
        <topology evidence="5">Multi-pass membrane protein</topology>
    </subcellularLocation>
    <subcellularLocation>
        <location evidence="1">Membrane</location>
    </subcellularLocation>
</comment>
<keyword evidence="4 5" id="KW-0472">Membrane</keyword>
<dbReference type="STRING" id="284811.Q756X8"/>
<dbReference type="InterPro" id="IPR039542">
    <property type="entry name" value="Erv_N"/>
</dbReference>
<keyword evidence="5" id="KW-0813">Transport</keyword>
<evidence type="ECO:0000313" key="8">
    <source>
        <dbReference type="EMBL" id="AAS52819.1"/>
    </source>
</evidence>
<dbReference type="OrthoDB" id="5541786at2759"/>
<evidence type="ECO:0000313" key="9">
    <source>
        <dbReference type="Proteomes" id="UP000000591"/>
    </source>
</evidence>
<dbReference type="InParanoid" id="Q756X8"/>
<dbReference type="eggNOG" id="KOG2667">
    <property type="taxonomic scope" value="Eukaryota"/>
</dbReference>
<evidence type="ECO:0000259" key="6">
    <source>
        <dbReference type="Pfam" id="PF07970"/>
    </source>
</evidence>
<evidence type="ECO:0000256" key="3">
    <source>
        <dbReference type="ARBA" id="ARBA00022989"/>
    </source>
</evidence>
<evidence type="ECO:0000256" key="4">
    <source>
        <dbReference type="ARBA" id="ARBA00023136"/>
    </source>
</evidence>
<accession>Q756X8</accession>
<dbReference type="GO" id="GO:0030134">
    <property type="term" value="C:COPII-coated ER to Golgi transport vesicle"/>
    <property type="evidence" value="ECO:0000318"/>
    <property type="project" value="GO_Central"/>
</dbReference>
<dbReference type="GO" id="GO:0000139">
    <property type="term" value="C:Golgi membrane"/>
    <property type="evidence" value="ECO:0000318"/>
    <property type="project" value="GO_Central"/>
</dbReference>
<sequence>MASLRTFDAFPKTDQQHVRRSSRGGIMSIMMYLFLLFIAWGEFGSYFGGYLDEQYIIDPELRQTTQINMDVMVQMPCKYLDVKATDITRDINDVSKRLVFKNIPFFVPYGTTFDSVNEVRTPDIDGMLADAIPLKFRENIPDADLPEEFEFNGCHIYGSIPVNRVKGELHITPKGWRYSSRQRVPHDEINLTHIFNEFSFGEFFPYIDNTLDQVGRYAQQRLTRFHYFVSVLPTIYRKMGAVVDTNQYSVSHNDITYTSSRLYTPGIFILYNFEALTVVVQDKRISFWAFLIRLVTMLSFIVYIAAWAFRLVDWLLISTLGPRWSLRYGEPHDSSKGLLE</sequence>
<dbReference type="GeneID" id="4621201"/>
<name>Q756X8_EREGS</name>
<dbReference type="RefSeq" id="NP_984995.1">
    <property type="nucleotide sequence ID" value="NM_210349.2"/>
</dbReference>
<dbReference type="Proteomes" id="UP000000591">
    <property type="component" value="Chromosome V"/>
</dbReference>
<keyword evidence="3 5" id="KW-1133">Transmembrane helix</keyword>
<dbReference type="GO" id="GO:0006888">
    <property type="term" value="P:endoplasmic reticulum to Golgi vesicle-mediated transport"/>
    <property type="evidence" value="ECO:0000318"/>
    <property type="project" value="GO_Central"/>
</dbReference>
<dbReference type="KEGG" id="ago:AGOS_AER136W"/>
<evidence type="ECO:0000259" key="7">
    <source>
        <dbReference type="Pfam" id="PF13850"/>
    </source>
</evidence>
<organism evidence="8 9">
    <name type="scientific">Eremothecium gossypii (strain ATCC 10895 / CBS 109.51 / FGSC 9923 / NRRL Y-1056)</name>
    <name type="common">Yeast</name>
    <name type="synonym">Ashbya gossypii</name>
    <dbReference type="NCBI Taxonomy" id="284811"/>
    <lineage>
        <taxon>Eukaryota</taxon>
        <taxon>Fungi</taxon>
        <taxon>Dikarya</taxon>
        <taxon>Ascomycota</taxon>
        <taxon>Saccharomycotina</taxon>
        <taxon>Saccharomycetes</taxon>
        <taxon>Saccharomycetales</taxon>
        <taxon>Saccharomycetaceae</taxon>
        <taxon>Eremothecium</taxon>
    </lineage>
</organism>
<dbReference type="PANTHER" id="PTHR10984">
    <property type="entry name" value="ENDOPLASMIC RETICULUM-GOLGI INTERMEDIATE COMPARTMENT PROTEIN"/>
    <property type="match status" value="1"/>
</dbReference>
<evidence type="ECO:0000256" key="2">
    <source>
        <dbReference type="ARBA" id="ARBA00022692"/>
    </source>
</evidence>
<feature type="domain" description="Endoplasmic reticulum vesicle transporter N-terminal" evidence="7">
    <location>
        <begin position="4"/>
        <end position="90"/>
    </location>
</feature>
<dbReference type="GO" id="GO:0005789">
    <property type="term" value="C:endoplasmic reticulum membrane"/>
    <property type="evidence" value="ECO:0000318"/>
    <property type="project" value="GO_Central"/>
</dbReference>
<evidence type="ECO:0000256" key="5">
    <source>
        <dbReference type="RuleBase" id="RU369013"/>
    </source>
</evidence>
<proteinExistence type="inferred from homology"/>
<keyword evidence="9" id="KW-1185">Reference proteome</keyword>
<reference evidence="8 9" key="1">
    <citation type="journal article" date="2004" name="Science">
        <title>The Ashbya gossypii genome as a tool for mapping the ancient Saccharomyces cerevisiae genome.</title>
        <authorList>
            <person name="Dietrich F.S."/>
            <person name="Voegeli S."/>
            <person name="Brachat S."/>
            <person name="Lerch A."/>
            <person name="Gates K."/>
            <person name="Steiner S."/>
            <person name="Mohr C."/>
            <person name="Pohlmann R."/>
            <person name="Luedi P."/>
            <person name="Choi S."/>
            <person name="Wing R.A."/>
            <person name="Flavier A."/>
            <person name="Gaffney T.D."/>
            <person name="Philippsen P."/>
        </authorList>
    </citation>
    <scope>NUCLEOTIDE SEQUENCE [LARGE SCALE GENOMIC DNA]</scope>
    <source>
        <strain evidence="9">ATCC 10895 / CBS 109.51 / FGSC 9923 / NRRL Y-1056</strain>
    </source>
</reference>
<dbReference type="PANTHER" id="PTHR10984:SF81">
    <property type="entry name" value="ER-DERIVED VESICLES PROTEIN ERV41"/>
    <property type="match status" value="1"/>
</dbReference>